<evidence type="ECO:0000313" key="3">
    <source>
        <dbReference type="Proteomes" id="UP000183413"/>
    </source>
</evidence>
<dbReference type="AlphaFoldDB" id="A0A1I5NWG8"/>
<protein>
    <submittedName>
        <fullName evidence="2">Uncharacterized protein</fullName>
    </submittedName>
</protein>
<keyword evidence="1" id="KW-0472">Membrane</keyword>
<keyword evidence="1" id="KW-1133">Transmembrane helix</keyword>
<feature type="transmembrane region" description="Helical" evidence="1">
    <location>
        <begin position="63"/>
        <end position="87"/>
    </location>
</feature>
<evidence type="ECO:0000256" key="1">
    <source>
        <dbReference type="SAM" id="Phobius"/>
    </source>
</evidence>
<dbReference type="RefSeq" id="WP_075023147.1">
    <property type="nucleotide sequence ID" value="NZ_FOVH01000012.1"/>
</dbReference>
<keyword evidence="3" id="KW-1185">Reference proteome</keyword>
<accession>A0A1I5NWG8</accession>
<evidence type="ECO:0000313" key="2">
    <source>
        <dbReference type="EMBL" id="SFP25676.1"/>
    </source>
</evidence>
<proteinExistence type="predicted"/>
<feature type="transmembrane region" description="Helical" evidence="1">
    <location>
        <begin position="188"/>
        <end position="207"/>
    </location>
</feature>
<dbReference type="EMBL" id="FOVH01000012">
    <property type="protein sequence ID" value="SFP25676.1"/>
    <property type="molecule type" value="Genomic_DNA"/>
</dbReference>
<dbReference type="Proteomes" id="UP000183413">
    <property type="component" value="Unassembled WGS sequence"/>
</dbReference>
<organism evidence="2 3">
    <name type="scientific">Actinomadura madurae</name>
    <dbReference type="NCBI Taxonomy" id="1993"/>
    <lineage>
        <taxon>Bacteria</taxon>
        <taxon>Bacillati</taxon>
        <taxon>Actinomycetota</taxon>
        <taxon>Actinomycetes</taxon>
        <taxon>Streptosporangiales</taxon>
        <taxon>Thermomonosporaceae</taxon>
        <taxon>Actinomadura</taxon>
    </lineage>
</organism>
<name>A0A1I5NWG8_9ACTN</name>
<keyword evidence="1" id="KW-0812">Transmembrane</keyword>
<dbReference type="InParanoid" id="A0A1I5NWG8"/>
<sequence length="219" mass="22893">MKHTLLWAAPLGVLLFALAEWALLANPGGRLVGLVLLSILLGFIGVFALAPVTLAAGAVADRWGITAAVVLVGACLSVGVLAIIGSIERAKPGYVWKYGEPTSVAIPYERTCTLSGYTCGGHWTSNGKTVHGGVTMSRAEYRSLRQSSGTAPDNAHHFDARVLGNRASTAGLHVRPASSVTLGRVPEWTGWTAGAVGLGTVLFSIVLPRRTSRTPPEAQ</sequence>
<feature type="transmembrane region" description="Helical" evidence="1">
    <location>
        <begin position="35"/>
        <end position="56"/>
    </location>
</feature>
<gene>
    <name evidence="2" type="ORF">SAMN04489713_112305</name>
</gene>
<reference evidence="2 3" key="1">
    <citation type="submission" date="2016-10" db="EMBL/GenBank/DDBJ databases">
        <authorList>
            <person name="de Groot N.N."/>
        </authorList>
    </citation>
    <scope>NUCLEOTIDE SEQUENCE [LARGE SCALE GENOMIC DNA]</scope>
    <source>
        <strain evidence="2 3">DSM 43067</strain>
    </source>
</reference>